<sequence>MRARRRQDAERMKARARRVMTLWTHGLSDGDPSPRAVGKVASTHGRPCSCWLCRGRKDVAPKRERGFDLRDRADHHDGNA</sequence>
<dbReference type="RefSeq" id="WP_345938103.1">
    <property type="nucleotide sequence ID" value="NZ_JBBKTW010000007.1"/>
</dbReference>
<comment type="caution">
    <text evidence="2">The sequence shown here is derived from an EMBL/GenBank/DDBJ whole genome shotgun (WGS) entry which is preliminary data.</text>
</comment>
<keyword evidence="3" id="KW-1185">Reference proteome</keyword>
<dbReference type="EMBL" id="JBBKTW010000007">
    <property type="protein sequence ID" value="MEN2990561.1"/>
    <property type="molecule type" value="Genomic_DNA"/>
</dbReference>
<accession>A0ABU9YPF7</accession>
<organism evidence="2 3">
    <name type="scientific">Tistrella arctica</name>
    <dbReference type="NCBI Taxonomy" id="3133430"/>
    <lineage>
        <taxon>Bacteria</taxon>
        <taxon>Pseudomonadati</taxon>
        <taxon>Pseudomonadota</taxon>
        <taxon>Alphaproteobacteria</taxon>
        <taxon>Geminicoccales</taxon>
        <taxon>Geminicoccaceae</taxon>
        <taxon>Tistrella</taxon>
    </lineage>
</organism>
<feature type="region of interest" description="Disordered" evidence="1">
    <location>
        <begin position="25"/>
        <end position="45"/>
    </location>
</feature>
<protein>
    <submittedName>
        <fullName evidence="2">Uncharacterized protein</fullName>
    </submittedName>
</protein>
<evidence type="ECO:0000256" key="1">
    <source>
        <dbReference type="SAM" id="MobiDB-lite"/>
    </source>
</evidence>
<name>A0ABU9YPF7_9PROT</name>
<evidence type="ECO:0000313" key="2">
    <source>
        <dbReference type="EMBL" id="MEN2990561.1"/>
    </source>
</evidence>
<evidence type="ECO:0000313" key="3">
    <source>
        <dbReference type="Proteomes" id="UP001413721"/>
    </source>
</evidence>
<dbReference type="Proteomes" id="UP001413721">
    <property type="component" value="Unassembled WGS sequence"/>
</dbReference>
<proteinExistence type="predicted"/>
<reference evidence="2 3" key="1">
    <citation type="submission" date="2024-03" db="EMBL/GenBank/DDBJ databases">
        <title>High-quality draft genome sequencing of Tistrella sp. BH-R2-4.</title>
        <authorList>
            <person name="Dong C."/>
        </authorList>
    </citation>
    <scope>NUCLEOTIDE SEQUENCE [LARGE SCALE GENOMIC DNA]</scope>
    <source>
        <strain evidence="2 3">BH-R2-4</strain>
    </source>
</reference>
<gene>
    <name evidence="2" type="ORF">WG926_19770</name>
</gene>